<evidence type="ECO:0000313" key="4">
    <source>
        <dbReference type="EMBL" id="GIM05710.1"/>
    </source>
</evidence>
<reference evidence="4" key="1">
    <citation type="journal article" date="2021" name="Proc. Natl. Acad. Sci. U.S.A.">
        <title>Three genomes in the algal genus Volvox reveal the fate of a haploid sex-determining region after a transition to homothallism.</title>
        <authorList>
            <person name="Yamamoto K."/>
            <person name="Hamaji T."/>
            <person name="Kawai-Toyooka H."/>
            <person name="Matsuzaki R."/>
            <person name="Takahashi F."/>
            <person name="Nishimura Y."/>
            <person name="Kawachi M."/>
            <person name="Noguchi H."/>
            <person name="Minakuchi Y."/>
            <person name="Umen J.G."/>
            <person name="Toyoda A."/>
            <person name="Nozaki H."/>
        </authorList>
    </citation>
    <scope>NUCLEOTIDE SEQUENCE</scope>
    <source>
        <strain evidence="4">NIES-3785</strain>
    </source>
</reference>
<feature type="domain" description="Pherophorin" evidence="3">
    <location>
        <begin position="540"/>
        <end position="688"/>
    </location>
</feature>
<dbReference type="EMBL" id="BNCQ01000019">
    <property type="protein sequence ID" value="GIM05710.1"/>
    <property type="molecule type" value="Genomic_DNA"/>
</dbReference>
<keyword evidence="2" id="KW-0732">Signal</keyword>
<organism evidence="4 5">
    <name type="scientific">Volvox reticuliferus</name>
    <dbReference type="NCBI Taxonomy" id="1737510"/>
    <lineage>
        <taxon>Eukaryota</taxon>
        <taxon>Viridiplantae</taxon>
        <taxon>Chlorophyta</taxon>
        <taxon>core chlorophytes</taxon>
        <taxon>Chlorophyceae</taxon>
        <taxon>CS clade</taxon>
        <taxon>Chlamydomonadales</taxon>
        <taxon>Volvocaceae</taxon>
        <taxon>Volvox</taxon>
    </lineage>
</organism>
<feature type="chain" id="PRO_5035324901" description="Pherophorin domain-containing protein" evidence="2">
    <location>
        <begin position="28"/>
        <end position="695"/>
    </location>
</feature>
<dbReference type="Proteomes" id="UP000722791">
    <property type="component" value="Unassembled WGS sequence"/>
</dbReference>
<gene>
    <name evidence="4" type="ORF">Vretimale_10150</name>
</gene>
<dbReference type="AlphaFoldDB" id="A0A8J4LR11"/>
<feature type="signal peptide" evidence="2">
    <location>
        <begin position="1"/>
        <end position="27"/>
    </location>
</feature>
<evidence type="ECO:0000256" key="2">
    <source>
        <dbReference type="SAM" id="SignalP"/>
    </source>
</evidence>
<dbReference type="PANTHER" id="PTHR24216">
    <property type="entry name" value="PAXILLIN-RELATED"/>
    <property type="match status" value="1"/>
</dbReference>
<feature type="compositionally biased region" description="Pro residues" evidence="1">
    <location>
        <begin position="195"/>
        <end position="405"/>
    </location>
</feature>
<evidence type="ECO:0000259" key="3">
    <source>
        <dbReference type="Pfam" id="PF12499"/>
    </source>
</evidence>
<feature type="domain" description="Pherophorin" evidence="3">
    <location>
        <begin position="35"/>
        <end position="188"/>
    </location>
</feature>
<protein>
    <recommendedName>
        <fullName evidence="3">Pherophorin domain-containing protein</fullName>
    </recommendedName>
</protein>
<dbReference type="InterPro" id="IPR024616">
    <property type="entry name" value="Pherophorin"/>
</dbReference>
<dbReference type="PANTHER" id="PTHR24216:SF65">
    <property type="entry name" value="PAXILLIN-LIKE PROTEIN 1"/>
    <property type="match status" value="1"/>
</dbReference>
<comment type="caution">
    <text evidence="4">The sequence shown here is derived from an EMBL/GenBank/DDBJ whole genome shotgun (WGS) entry which is preliminary data.</text>
</comment>
<evidence type="ECO:0000313" key="5">
    <source>
        <dbReference type="Proteomes" id="UP000722791"/>
    </source>
</evidence>
<dbReference type="PRINTS" id="PR01217">
    <property type="entry name" value="PRICHEXTENSN"/>
</dbReference>
<dbReference type="Pfam" id="PF12499">
    <property type="entry name" value="DUF3707"/>
    <property type="match status" value="2"/>
</dbReference>
<proteinExistence type="predicted"/>
<feature type="region of interest" description="Disordered" evidence="1">
    <location>
        <begin position="195"/>
        <end position="406"/>
    </location>
</feature>
<sequence>MSGSTIMNRAGVVAVLAAAAFVAVANAQTGLYPNFPFCQCTKSPAAYSLSPTVTSTGRGKYCFKLNVNPPPGCNTFCCKADLRKIELNVNPECDVYGVMIKSWINGVPTTVGPSFDRPKDGPAGVKILRLTQLGLGLDDDGAEICISLAANKFGEGCTTLETLCVPPKGMTTGVCSAAMFDSSMGCCPISNVNVPSPPPPSPPPPPPPSPPPPPPPSPRPPSPPPPSPPPPPPPSPPPPPPPSPPPPPPPSPPPPSPPPPPPPSPPPPPPPSPPPPSPPPPSPPPPPPPLPPPPSPPPPPPPSPPPPPPPSPPPPSPPPPPPPSPPPPSPPPPSPPPPSPPPPSPPPPPPPSPPPPSPPPPSPPPPPPPSPPPPSPPPPSPPPPPPPSPRPPPPPSPPPPSPPPQCTVCTSLSLDASPIVIFPITLTKDQCDDFSSIIIADTTDRATAVGAVIIGVPAVTCEDTKITVCTTFLSAADAQKMGQDWVDEKTKELLAYVVPSACPAYLDGYTVSVTVDDSTGVGGCLSSAAAVSCQLGPVPFPKCECDTSRLSTPFVVSPTMYRLPGRTKNTNLFCFTLDVRTPNNKGYCGKTTSLLKGEVWGNEDLRRQIEGIGVQPAGADKLSFRSPSWGPVGDQTLKVTPLNWSLAQAKNATICLELTKGTDLGDFCNFGMNTCWINLFDPNIKCCPLFAATLV</sequence>
<evidence type="ECO:0000256" key="1">
    <source>
        <dbReference type="SAM" id="MobiDB-lite"/>
    </source>
</evidence>
<name>A0A8J4LR11_9CHLO</name>
<accession>A0A8J4LR11</accession>